<comment type="function">
    <text evidence="7">Plays a role in the transport of magnesium and cobalt ions.</text>
</comment>
<dbReference type="PANTHER" id="PTHR22777:SF27">
    <property type="entry name" value="MAGNESIUM AND COBALT EFFLUX PROTEIN CORC"/>
    <property type="match status" value="1"/>
</dbReference>
<keyword evidence="12" id="KW-1185">Reference proteome</keyword>
<dbReference type="InterPro" id="IPR046342">
    <property type="entry name" value="CBS_dom_sf"/>
</dbReference>
<dbReference type="Pfam" id="PF00571">
    <property type="entry name" value="CBS"/>
    <property type="match status" value="2"/>
</dbReference>
<dbReference type="InterPro" id="IPR054115">
    <property type="entry name" value="CorC_N"/>
</dbReference>
<evidence type="ECO:0000259" key="10">
    <source>
        <dbReference type="PROSITE" id="PS51371"/>
    </source>
</evidence>
<proteinExistence type="inferred from homology"/>
<comment type="similarity">
    <text evidence="1">Belongs to the UPF0053 family.</text>
</comment>
<dbReference type="SUPFAM" id="SSF54631">
    <property type="entry name" value="CBS-domain pair"/>
    <property type="match status" value="1"/>
</dbReference>
<accession>A0A1V3NDL6</accession>
<gene>
    <name evidence="11" type="ORF">B1C78_13425</name>
</gene>
<feature type="domain" description="CBS" evidence="10">
    <location>
        <begin position="133"/>
        <end position="190"/>
    </location>
</feature>
<dbReference type="SMART" id="SM00116">
    <property type="entry name" value="CBS"/>
    <property type="match status" value="2"/>
</dbReference>
<dbReference type="STRING" id="108003.B1C78_13425"/>
<evidence type="ECO:0000256" key="8">
    <source>
        <dbReference type="ARBA" id="ARBA00040729"/>
    </source>
</evidence>
<dbReference type="CDD" id="cd04590">
    <property type="entry name" value="CBS_pair_CorC_HlyC_assoc"/>
    <property type="match status" value="1"/>
</dbReference>
<dbReference type="InterPro" id="IPR005170">
    <property type="entry name" value="Transptr-assoc_dom"/>
</dbReference>
<keyword evidence="5 9" id="KW-0129">CBS domain</keyword>
<evidence type="ECO:0000256" key="9">
    <source>
        <dbReference type="PROSITE-ProRule" id="PRU00703"/>
    </source>
</evidence>
<keyword evidence="3" id="KW-0677">Repeat</keyword>
<dbReference type="InterPro" id="IPR044751">
    <property type="entry name" value="Ion_transp-like_CBS"/>
</dbReference>
<dbReference type="GO" id="GO:0005886">
    <property type="term" value="C:plasma membrane"/>
    <property type="evidence" value="ECO:0007669"/>
    <property type="project" value="TreeGrafter"/>
</dbReference>
<evidence type="ECO:0000256" key="7">
    <source>
        <dbReference type="ARBA" id="ARBA00037273"/>
    </source>
</evidence>
<dbReference type="InterPro" id="IPR000644">
    <property type="entry name" value="CBS_dom"/>
</dbReference>
<dbReference type="GO" id="GO:0050660">
    <property type="term" value="F:flavin adenine dinucleotide binding"/>
    <property type="evidence" value="ECO:0007669"/>
    <property type="project" value="InterPro"/>
</dbReference>
<dbReference type="Gene3D" id="3.10.580.10">
    <property type="entry name" value="CBS-domain"/>
    <property type="match status" value="1"/>
</dbReference>
<keyword evidence="2" id="KW-0813">Transport</keyword>
<keyword evidence="6" id="KW-0170">Cobalt</keyword>
<dbReference type="RefSeq" id="WP_077279708.1">
    <property type="nucleotide sequence ID" value="NZ_MVBK01000088.1"/>
</dbReference>
<dbReference type="OrthoDB" id="9797674at2"/>
<evidence type="ECO:0000313" key="12">
    <source>
        <dbReference type="Proteomes" id="UP000189462"/>
    </source>
</evidence>
<dbReference type="AlphaFoldDB" id="A0A1V3NDL6"/>
<reference evidence="11 12" key="1">
    <citation type="submission" date="2017-02" db="EMBL/GenBank/DDBJ databases">
        <title>Genomic diversity within the haloalkaliphilic genus Thioalkalivibrio.</title>
        <authorList>
            <person name="Ahn A.-C."/>
            <person name="Meier-Kolthoff J."/>
            <person name="Overmars L."/>
            <person name="Richter M."/>
            <person name="Woyke T."/>
            <person name="Sorokin D.Y."/>
            <person name="Muyzer G."/>
        </authorList>
    </citation>
    <scope>NUCLEOTIDE SEQUENCE [LARGE SCALE GENOMIC DNA]</scope>
    <source>
        <strain evidence="11 12">ALJD</strain>
    </source>
</reference>
<dbReference type="FunFam" id="3.10.580.10:FF:000002">
    <property type="entry name" value="Magnesium/cobalt efflux protein CorC"/>
    <property type="match status" value="1"/>
</dbReference>
<evidence type="ECO:0000256" key="1">
    <source>
        <dbReference type="ARBA" id="ARBA00006337"/>
    </source>
</evidence>
<evidence type="ECO:0000256" key="2">
    <source>
        <dbReference type="ARBA" id="ARBA00022448"/>
    </source>
</evidence>
<keyword evidence="4" id="KW-0460">Magnesium</keyword>
<dbReference type="PANTHER" id="PTHR22777">
    <property type="entry name" value="HEMOLYSIN-RELATED"/>
    <property type="match status" value="1"/>
</dbReference>
<dbReference type="Proteomes" id="UP000189462">
    <property type="component" value="Unassembled WGS sequence"/>
</dbReference>
<feature type="domain" description="CBS" evidence="10">
    <location>
        <begin position="67"/>
        <end position="126"/>
    </location>
</feature>
<organism evidence="11 12">
    <name type="scientific">Thioalkalivibrio denitrificans</name>
    <dbReference type="NCBI Taxonomy" id="108003"/>
    <lineage>
        <taxon>Bacteria</taxon>
        <taxon>Pseudomonadati</taxon>
        <taxon>Pseudomonadota</taxon>
        <taxon>Gammaproteobacteria</taxon>
        <taxon>Chromatiales</taxon>
        <taxon>Ectothiorhodospiraceae</taxon>
        <taxon>Thioalkalivibrio</taxon>
    </lineage>
</organism>
<dbReference type="Gene3D" id="3.30.465.10">
    <property type="match status" value="1"/>
</dbReference>
<dbReference type="SMART" id="SM01091">
    <property type="entry name" value="CorC_HlyC"/>
    <property type="match status" value="1"/>
</dbReference>
<evidence type="ECO:0000256" key="3">
    <source>
        <dbReference type="ARBA" id="ARBA00022737"/>
    </source>
</evidence>
<comment type="caution">
    <text evidence="11">The sequence shown here is derived from an EMBL/GenBank/DDBJ whole genome shotgun (WGS) entry which is preliminary data.</text>
</comment>
<dbReference type="Pfam" id="PF03471">
    <property type="entry name" value="CorC_HlyC"/>
    <property type="match status" value="1"/>
</dbReference>
<dbReference type="Pfam" id="PF21917">
    <property type="entry name" value="NMB0537_N"/>
    <property type="match status" value="1"/>
</dbReference>
<evidence type="ECO:0000256" key="6">
    <source>
        <dbReference type="ARBA" id="ARBA00023285"/>
    </source>
</evidence>
<dbReference type="SUPFAM" id="SSF56176">
    <property type="entry name" value="FAD-binding/transporter-associated domain-like"/>
    <property type="match status" value="1"/>
</dbReference>
<evidence type="ECO:0000256" key="4">
    <source>
        <dbReference type="ARBA" id="ARBA00022842"/>
    </source>
</evidence>
<sequence>MNRSRNEPPPRSWLERLSLAFGGEPRDRAQLVDLLRSAQQREILDPDSLGMLEGVLQVSEMQVRDIMVPRPQMDVVQGDAALKDILPLITESAHSRFPVVGESRDEVIGILLAKDLLRYFVEGAEVDFEMRDVLRPAVFVPESKRLNVLLKEFRNSRNHMAIVVDEYGGVAGLVTIEDVLEQIVGEIDDEHDIEDYLTHIMRHPSGRYTVKALTPIDEFNQYFGTEYSEDEFDTIGGLVVNRFGHVPKRGDELDFDTFHVRVLRADNRRVHLLEMRLRDPAEMPPVA</sequence>
<dbReference type="InterPro" id="IPR036318">
    <property type="entry name" value="FAD-bd_PCMH-like_sf"/>
</dbReference>
<evidence type="ECO:0000313" key="11">
    <source>
        <dbReference type="EMBL" id="OOG22886.1"/>
    </source>
</evidence>
<protein>
    <recommendedName>
        <fullName evidence="8">Magnesium and cobalt efflux protein CorC</fullName>
    </recommendedName>
</protein>
<evidence type="ECO:0000256" key="5">
    <source>
        <dbReference type="ARBA" id="ARBA00023122"/>
    </source>
</evidence>
<dbReference type="InterPro" id="IPR016169">
    <property type="entry name" value="FAD-bd_PCMH_sub2"/>
</dbReference>
<name>A0A1V3NDL6_9GAMM</name>
<dbReference type="EMBL" id="MVBK01000088">
    <property type="protein sequence ID" value="OOG22886.1"/>
    <property type="molecule type" value="Genomic_DNA"/>
</dbReference>
<dbReference type="PROSITE" id="PS51371">
    <property type="entry name" value="CBS"/>
    <property type="match status" value="2"/>
</dbReference>